<keyword evidence="2" id="KW-1185">Reference proteome</keyword>
<dbReference type="AlphaFoldDB" id="A0AAD6L7M4"/>
<reference evidence="1" key="1">
    <citation type="journal article" date="2023" name="Mol. Ecol. Resour.">
        <title>Chromosome-level genome assembly of a triploid poplar Populus alba 'Berolinensis'.</title>
        <authorList>
            <person name="Chen S."/>
            <person name="Yu Y."/>
            <person name="Wang X."/>
            <person name="Wang S."/>
            <person name="Zhang T."/>
            <person name="Zhou Y."/>
            <person name="He R."/>
            <person name="Meng N."/>
            <person name="Wang Y."/>
            <person name="Liu W."/>
            <person name="Liu Z."/>
            <person name="Liu J."/>
            <person name="Guo Q."/>
            <person name="Huang H."/>
            <person name="Sederoff R.R."/>
            <person name="Wang G."/>
            <person name="Qu G."/>
            <person name="Chen S."/>
        </authorList>
    </citation>
    <scope>NUCLEOTIDE SEQUENCE</scope>
    <source>
        <strain evidence="1">SC-2020</strain>
    </source>
</reference>
<proteinExistence type="predicted"/>
<evidence type="ECO:0000313" key="2">
    <source>
        <dbReference type="Proteomes" id="UP001164929"/>
    </source>
</evidence>
<evidence type="ECO:0000313" key="1">
    <source>
        <dbReference type="EMBL" id="KAJ6951839.1"/>
    </source>
</evidence>
<organism evidence="1 2">
    <name type="scientific">Populus alba x Populus x berolinensis</name>
    <dbReference type="NCBI Taxonomy" id="444605"/>
    <lineage>
        <taxon>Eukaryota</taxon>
        <taxon>Viridiplantae</taxon>
        <taxon>Streptophyta</taxon>
        <taxon>Embryophyta</taxon>
        <taxon>Tracheophyta</taxon>
        <taxon>Spermatophyta</taxon>
        <taxon>Magnoliopsida</taxon>
        <taxon>eudicotyledons</taxon>
        <taxon>Gunneridae</taxon>
        <taxon>Pentapetalae</taxon>
        <taxon>rosids</taxon>
        <taxon>fabids</taxon>
        <taxon>Malpighiales</taxon>
        <taxon>Salicaceae</taxon>
        <taxon>Saliceae</taxon>
        <taxon>Populus</taxon>
    </lineage>
</organism>
<sequence>MTMKWEGIWRFFMTERKIWKVNEELAVFVQKWEEFEPCLGGGRSASYACWPSHDLVPFVIHFKDE</sequence>
<accession>A0AAD6L7M4</accession>
<dbReference type="EMBL" id="JAQIZT010000019">
    <property type="protein sequence ID" value="KAJ6951839.1"/>
    <property type="molecule type" value="Genomic_DNA"/>
</dbReference>
<comment type="caution">
    <text evidence="1">The sequence shown here is derived from an EMBL/GenBank/DDBJ whole genome shotgun (WGS) entry which is preliminary data.</text>
</comment>
<name>A0AAD6L7M4_9ROSI</name>
<protein>
    <submittedName>
        <fullName evidence="1">Uncharacterized protein</fullName>
    </submittedName>
</protein>
<gene>
    <name evidence="1" type="ORF">NC653_041097</name>
</gene>
<dbReference type="Proteomes" id="UP001164929">
    <property type="component" value="Chromosome 19"/>
</dbReference>